<accession>A0ABS8B3N2</accession>
<dbReference type="Proteomes" id="UP001199054">
    <property type="component" value="Unassembled WGS sequence"/>
</dbReference>
<evidence type="ECO:0000256" key="2">
    <source>
        <dbReference type="SAM" id="SignalP"/>
    </source>
</evidence>
<dbReference type="Pfam" id="PF13399">
    <property type="entry name" value="LytR_C"/>
    <property type="match status" value="1"/>
</dbReference>
<proteinExistence type="inferred from homology"/>
<feature type="signal peptide" evidence="2">
    <location>
        <begin position="1"/>
        <end position="21"/>
    </location>
</feature>
<dbReference type="Gene3D" id="3.40.630.190">
    <property type="entry name" value="LCP protein"/>
    <property type="match status" value="1"/>
</dbReference>
<keyword evidence="2" id="KW-0732">Signal</keyword>
<dbReference type="InterPro" id="IPR004474">
    <property type="entry name" value="LytR_CpsA_psr"/>
</dbReference>
<organism evidence="5 6">
    <name type="scientific">Streptomyces antimicrobicus</name>
    <dbReference type="NCBI Taxonomy" id="2883108"/>
    <lineage>
        <taxon>Bacteria</taxon>
        <taxon>Bacillati</taxon>
        <taxon>Actinomycetota</taxon>
        <taxon>Actinomycetes</taxon>
        <taxon>Kitasatosporales</taxon>
        <taxon>Streptomycetaceae</taxon>
        <taxon>Streptomyces</taxon>
    </lineage>
</organism>
<protein>
    <submittedName>
        <fullName evidence="5">LCP family protein</fullName>
    </submittedName>
</protein>
<dbReference type="PANTHER" id="PTHR33392">
    <property type="entry name" value="POLYISOPRENYL-TEICHOIC ACID--PEPTIDOGLYCAN TEICHOIC ACID TRANSFERASE TAGU"/>
    <property type="match status" value="1"/>
</dbReference>
<feature type="chain" id="PRO_5045876642" evidence="2">
    <location>
        <begin position="22"/>
        <end position="441"/>
    </location>
</feature>
<dbReference type="NCBIfam" id="TIGR00350">
    <property type="entry name" value="lytR_cpsA_psr"/>
    <property type="match status" value="1"/>
</dbReference>
<evidence type="ECO:0000313" key="6">
    <source>
        <dbReference type="Proteomes" id="UP001199054"/>
    </source>
</evidence>
<dbReference type="InterPro" id="IPR050922">
    <property type="entry name" value="LytR/CpsA/Psr_CW_biosynth"/>
</dbReference>
<dbReference type="Pfam" id="PF03816">
    <property type="entry name" value="LytR_cpsA_psr"/>
    <property type="match status" value="1"/>
</dbReference>
<keyword evidence="6" id="KW-1185">Reference proteome</keyword>
<dbReference type="PANTHER" id="PTHR33392:SF6">
    <property type="entry name" value="POLYISOPRENYL-TEICHOIC ACID--PEPTIDOGLYCAN TEICHOIC ACID TRANSFERASE TAGU"/>
    <property type="match status" value="1"/>
</dbReference>
<gene>
    <name evidence="5" type="ORF">LG632_07485</name>
</gene>
<dbReference type="EMBL" id="JAJAUY010000018">
    <property type="protein sequence ID" value="MCB5179230.1"/>
    <property type="molecule type" value="Genomic_DNA"/>
</dbReference>
<evidence type="ECO:0000259" key="4">
    <source>
        <dbReference type="Pfam" id="PF13399"/>
    </source>
</evidence>
<comment type="caution">
    <text evidence="5">The sequence shown here is derived from an EMBL/GenBank/DDBJ whole genome shotgun (WGS) entry which is preliminary data.</text>
</comment>
<name>A0ABS8B3N2_9ACTN</name>
<dbReference type="InterPro" id="IPR027381">
    <property type="entry name" value="LytR/CpsA/Psr_C"/>
</dbReference>
<reference evidence="5 6" key="1">
    <citation type="submission" date="2021-10" db="EMBL/GenBank/DDBJ databases">
        <title>Streptomyces sp. strain SMC 277, a novel streptomycete isolated from soil.</title>
        <authorList>
            <person name="Chanama M."/>
        </authorList>
    </citation>
    <scope>NUCLEOTIDE SEQUENCE [LARGE SCALE GENOMIC DNA]</scope>
    <source>
        <strain evidence="5 6">SMC 277</strain>
    </source>
</reference>
<feature type="domain" description="LytR/CpsA/Psr regulator C-terminal" evidence="4">
    <location>
        <begin position="331"/>
        <end position="398"/>
    </location>
</feature>
<evidence type="ECO:0000259" key="3">
    <source>
        <dbReference type="Pfam" id="PF03816"/>
    </source>
</evidence>
<dbReference type="RefSeq" id="WP_226726042.1">
    <property type="nucleotide sequence ID" value="NZ_JAJAUY010000018.1"/>
</dbReference>
<evidence type="ECO:0000313" key="5">
    <source>
        <dbReference type="EMBL" id="MCB5179230.1"/>
    </source>
</evidence>
<feature type="domain" description="Cell envelope-related transcriptional attenuator" evidence="3">
    <location>
        <begin position="67"/>
        <end position="211"/>
    </location>
</feature>
<evidence type="ECO:0000256" key="1">
    <source>
        <dbReference type="ARBA" id="ARBA00006068"/>
    </source>
</evidence>
<sequence length="441" mass="45923">MLRVATTLTLLTTLISGAAGAGPSAVRSAAGTGTGTNILVVGIDSRAGLSKAEKNRLHVGGKGCNCTDVMMLVHLSEDSRRASVVSVPRDSYVEYADGSGVRGKINGAYARGGRALTVKTVEKVTGLRVDHYLETGFTGFEQAVDGLGGATLCTDRQLTDENSGLDLSPGMHHADGNGTLRYVRARHIERPGDLGRVRRQQRAVSDLLTRLTAEGALADPEAAARTAATLLKSVRTDERTSVTDLARIGLTLARLRPAQTEFVTVPIQEFDHRVPGVGSTLIWHEARSRALWKALAEDRPVTGDRRVQPAPANPVPNNPAGIKVRVDHAGTAAALGAAGFVVTDTSATAPAARPDGPALIRYAPGREADAATLAAALPAARRQVVPGHDTTLDVAVGTRQAAVKRVGYDRNVAEGAPMTGDRLGCLAGRTLHAPQGGPGAG</sequence>
<comment type="similarity">
    <text evidence="1">Belongs to the LytR/CpsA/Psr (LCP) family.</text>
</comment>